<dbReference type="PIRSF" id="PIRSF028451">
    <property type="entry name" value="UCP028451"/>
    <property type="match status" value="1"/>
</dbReference>
<sequence length="200" mass="23346">MVSRKQKRYETSVKNPFAIFLKDLIEEIKKFDAELNVEPKDCIARINRDIRFSKDKTPYNLHYTAFISGKGNKDKSIPGLYLRFGVEEIDIMAGCYGVSDTQLFNMRNAIKSDTQKFKDLYSNDKLVSKFGSIQGEEHKRIPKEFQETFEAEPLIAKKQFYVVAMRETELLTSNHLVKELMEYWHTAKPLNDFLTEAIKK</sequence>
<comment type="caution">
    <text evidence="1">The sequence shown here is derived from an EMBL/GenBank/DDBJ whole genome shotgun (WGS) entry which is preliminary data.</text>
</comment>
<evidence type="ECO:0000313" key="1">
    <source>
        <dbReference type="EMBL" id="MCL6218172.1"/>
    </source>
</evidence>
<proteinExistence type="predicted"/>
<gene>
    <name evidence="1" type="ORF">L1967_07680</name>
</gene>
<dbReference type="NCBIfam" id="TIGR02453">
    <property type="entry name" value="TIGR02453 family protein"/>
    <property type="match status" value="1"/>
</dbReference>
<organism evidence="1 2">
    <name type="scientific">Zunongwangia pacifica</name>
    <dbReference type="NCBI Taxonomy" id="2911062"/>
    <lineage>
        <taxon>Bacteria</taxon>
        <taxon>Pseudomonadati</taxon>
        <taxon>Bacteroidota</taxon>
        <taxon>Flavobacteriia</taxon>
        <taxon>Flavobacteriales</taxon>
        <taxon>Flavobacteriaceae</taxon>
        <taxon>Zunongwangia</taxon>
    </lineage>
</organism>
<dbReference type="PANTHER" id="PTHR36452:SF1">
    <property type="entry name" value="DUF2461 DOMAIN-CONTAINING PROTEIN"/>
    <property type="match status" value="1"/>
</dbReference>
<reference evidence="1" key="1">
    <citation type="submission" date="2022-01" db="EMBL/GenBank/DDBJ databases">
        <title>Genome sequencing of Zunongwangia sp. M21534 genome.</title>
        <authorList>
            <person name="Chen Y."/>
            <person name="Dong C."/>
            <person name="Shao Z."/>
        </authorList>
    </citation>
    <scope>NUCLEOTIDE SEQUENCE</scope>
    <source>
        <strain evidence="1">MCCC M21534</strain>
    </source>
</reference>
<dbReference type="EMBL" id="JAKHSK010000009">
    <property type="protein sequence ID" value="MCL6218172.1"/>
    <property type="molecule type" value="Genomic_DNA"/>
</dbReference>
<dbReference type="PANTHER" id="PTHR36452">
    <property type="entry name" value="CHROMOSOME 12, WHOLE GENOME SHOTGUN SEQUENCE"/>
    <property type="match status" value="1"/>
</dbReference>
<dbReference type="Proteomes" id="UP001139521">
    <property type="component" value="Unassembled WGS sequence"/>
</dbReference>
<evidence type="ECO:0000313" key="2">
    <source>
        <dbReference type="Proteomes" id="UP001139521"/>
    </source>
</evidence>
<name>A0A9X1ZNS0_9FLAO</name>
<dbReference type="AlphaFoldDB" id="A0A9X1ZNS0"/>
<dbReference type="InterPro" id="IPR012808">
    <property type="entry name" value="CHP02453"/>
</dbReference>
<dbReference type="InterPro" id="IPR015996">
    <property type="entry name" value="UCP028451"/>
</dbReference>
<protein>
    <submittedName>
        <fullName evidence="1">DUF2461 domain-containing protein</fullName>
    </submittedName>
</protein>
<keyword evidence="2" id="KW-1185">Reference proteome</keyword>
<accession>A0A9X1ZNS0</accession>
<dbReference type="Pfam" id="PF09365">
    <property type="entry name" value="DUF2461"/>
    <property type="match status" value="1"/>
</dbReference>